<reference evidence="3" key="1">
    <citation type="journal article" date="2020" name="Nat. Commun.">
        <title>Genome assembly of wild tea tree DASZ reveals pedigree and selection history of tea varieties.</title>
        <authorList>
            <person name="Zhang W."/>
            <person name="Zhang Y."/>
            <person name="Qiu H."/>
            <person name="Guo Y."/>
            <person name="Wan H."/>
            <person name="Zhang X."/>
            <person name="Scossa F."/>
            <person name="Alseekh S."/>
            <person name="Zhang Q."/>
            <person name="Wang P."/>
            <person name="Xu L."/>
            <person name="Schmidt M.H."/>
            <person name="Jia X."/>
            <person name="Li D."/>
            <person name="Zhu A."/>
            <person name="Guo F."/>
            <person name="Chen W."/>
            <person name="Ni D."/>
            <person name="Usadel B."/>
            <person name="Fernie A.R."/>
            <person name="Wen W."/>
        </authorList>
    </citation>
    <scope>NUCLEOTIDE SEQUENCE [LARGE SCALE GENOMIC DNA]</scope>
    <source>
        <strain evidence="3">cv. G240</strain>
    </source>
</reference>
<evidence type="ECO:0000313" key="2">
    <source>
        <dbReference type="EMBL" id="KAF5931051.1"/>
    </source>
</evidence>
<reference evidence="2 3" key="2">
    <citation type="submission" date="2020-07" db="EMBL/GenBank/DDBJ databases">
        <title>Genome assembly of wild tea tree DASZ reveals pedigree and selection history of tea varieties.</title>
        <authorList>
            <person name="Zhang W."/>
        </authorList>
    </citation>
    <scope>NUCLEOTIDE SEQUENCE [LARGE SCALE GENOMIC DNA]</scope>
    <source>
        <strain evidence="3">cv. G240</strain>
        <tissue evidence="2">Leaf</tissue>
    </source>
</reference>
<evidence type="ECO:0000313" key="3">
    <source>
        <dbReference type="Proteomes" id="UP000593564"/>
    </source>
</evidence>
<protein>
    <submittedName>
        <fullName evidence="2">Uncharacterized protein</fullName>
    </submittedName>
</protein>
<proteinExistence type="predicted"/>
<feature type="transmembrane region" description="Helical" evidence="1">
    <location>
        <begin position="83"/>
        <end position="101"/>
    </location>
</feature>
<dbReference type="InterPro" id="IPR051850">
    <property type="entry name" value="Polysacch_Lyase_4"/>
</dbReference>
<keyword evidence="1" id="KW-0472">Membrane</keyword>
<evidence type="ECO:0000256" key="1">
    <source>
        <dbReference type="SAM" id="Phobius"/>
    </source>
</evidence>
<dbReference type="EMBL" id="JACBKZ010000015">
    <property type="protein sequence ID" value="KAF5931051.1"/>
    <property type="molecule type" value="Genomic_DNA"/>
</dbReference>
<name>A0A7J7FSR7_CAMSI</name>
<dbReference type="PANTHER" id="PTHR32018:SF6">
    <property type="entry name" value="RHAMNOGALACTURONAN ENDOLYASE"/>
    <property type="match status" value="1"/>
</dbReference>
<gene>
    <name evidence="2" type="ORF">HYC85_031924</name>
</gene>
<keyword evidence="1" id="KW-0812">Transmembrane</keyword>
<dbReference type="AlphaFoldDB" id="A0A7J7FSR7"/>
<accession>A0A7J7FSR7</accession>
<organism evidence="2 3">
    <name type="scientific">Camellia sinensis</name>
    <name type="common">Tea plant</name>
    <name type="synonym">Thea sinensis</name>
    <dbReference type="NCBI Taxonomy" id="4442"/>
    <lineage>
        <taxon>Eukaryota</taxon>
        <taxon>Viridiplantae</taxon>
        <taxon>Streptophyta</taxon>
        <taxon>Embryophyta</taxon>
        <taxon>Tracheophyta</taxon>
        <taxon>Spermatophyta</taxon>
        <taxon>Magnoliopsida</taxon>
        <taxon>eudicotyledons</taxon>
        <taxon>Gunneridae</taxon>
        <taxon>Pentapetalae</taxon>
        <taxon>asterids</taxon>
        <taxon>Ericales</taxon>
        <taxon>Theaceae</taxon>
        <taxon>Camellia</taxon>
    </lineage>
</organism>
<dbReference type="PANTHER" id="PTHR32018">
    <property type="entry name" value="RHAMNOGALACTURONATE LYASE FAMILY PROTEIN"/>
    <property type="match status" value="1"/>
</dbReference>
<sequence length="118" mass="13635">MEEGVWPCFDLSKLSFSRRGCPNTLGRCQRTEDFPHADQWGTVSGRLLVRDKYINEQLMTANFAFVGLAALGNVGSWQRENKVFFFLFLFCCFHIFLVNKLQNIVAFIYNFPNLAIIN</sequence>
<comment type="caution">
    <text evidence="2">The sequence shown here is derived from an EMBL/GenBank/DDBJ whole genome shotgun (WGS) entry which is preliminary data.</text>
</comment>
<keyword evidence="3" id="KW-1185">Reference proteome</keyword>
<feature type="transmembrane region" description="Helical" evidence="1">
    <location>
        <begin position="58"/>
        <end position="77"/>
    </location>
</feature>
<keyword evidence="1" id="KW-1133">Transmembrane helix</keyword>
<dbReference type="Proteomes" id="UP000593564">
    <property type="component" value="Unassembled WGS sequence"/>
</dbReference>